<evidence type="ECO:0000313" key="1">
    <source>
        <dbReference type="EMBL" id="SHM72913.1"/>
    </source>
</evidence>
<dbReference type="EMBL" id="FRCY01000003">
    <property type="protein sequence ID" value="SHM72913.1"/>
    <property type="molecule type" value="Genomic_DNA"/>
</dbReference>
<sequence length="76" mass="8778">MSAVYFSEYNYPVMSHHDDSSQSGLISGSGYNPFNSHFTFPIHSNLFQMATIIFSSCFPLQWILKFTCHTCQVFRK</sequence>
<gene>
    <name evidence="1" type="ORF">SAMN04488057_103105</name>
</gene>
<dbReference type="Proteomes" id="UP000184513">
    <property type="component" value="Unassembled WGS sequence"/>
</dbReference>
<dbReference type="STRING" id="388280.SAMN04488057_103105"/>
<accession>A0A1M7L616</accession>
<organism evidence="1 2">
    <name type="scientific">Cyclobacterium lianum</name>
    <dbReference type="NCBI Taxonomy" id="388280"/>
    <lineage>
        <taxon>Bacteria</taxon>
        <taxon>Pseudomonadati</taxon>
        <taxon>Bacteroidota</taxon>
        <taxon>Cytophagia</taxon>
        <taxon>Cytophagales</taxon>
        <taxon>Cyclobacteriaceae</taxon>
        <taxon>Cyclobacterium</taxon>
    </lineage>
</organism>
<name>A0A1M7L616_9BACT</name>
<proteinExistence type="predicted"/>
<dbReference type="AlphaFoldDB" id="A0A1M7L616"/>
<keyword evidence="2" id="KW-1185">Reference proteome</keyword>
<reference evidence="1 2" key="1">
    <citation type="submission" date="2016-11" db="EMBL/GenBank/DDBJ databases">
        <authorList>
            <person name="Jaros S."/>
            <person name="Januszkiewicz K."/>
            <person name="Wedrychowicz H."/>
        </authorList>
    </citation>
    <scope>NUCLEOTIDE SEQUENCE [LARGE SCALE GENOMIC DNA]</scope>
    <source>
        <strain evidence="1 2">CGMCC 1.6102</strain>
    </source>
</reference>
<evidence type="ECO:0000313" key="2">
    <source>
        <dbReference type="Proteomes" id="UP000184513"/>
    </source>
</evidence>
<protein>
    <submittedName>
        <fullName evidence="1">Uncharacterized protein</fullName>
    </submittedName>
</protein>